<evidence type="ECO:0000313" key="2">
    <source>
        <dbReference type="EMBL" id="TRM57687.1"/>
    </source>
</evidence>
<feature type="region of interest" description="Disordered" evidence="1">
    <location>
        <begin position="36"/>
        <end position="76"/>
    </location>
</feature>
<evidence type="ECO:0000256" key="1">
    <source>
        <dbReference type="SAM" id="MobiDB-lite"/>
    </source>
</evidence>
<protein>
    <submittedName>
        <fullName evidence="2">Uncharacterized protein</fullName>
    </submittedName>
</protein>
<evidence type="ECO:0000313" key="3">
    <source>
        <dbReference type="Proteomes" id="UP000320762"/>
    </source>
</evidence>
<proteinExistence type="predicted"/>
<name>A0A550BYS1_9AGAR</name>
<organism evidence="2 3">
    <name type="scientific">Schizophyllum amplum</name>
    <dbReference type="NCBI Taxonomy" id="97359"/>
    <lineage>
        <taxon>Eukaryota</taxon>
        <taxon>Fungi</taxon>
        <taxon>Dikarya</taxon>
        <taxon>Basidiomycota</taxon>
        <taxon>Agaricomycotina</taxon>
        <taxon>Agaricomycetes</taxon>
        <taxon>Agaricomycetidae</taxon>
        <taxon>Agaricales</taxon>
        <taxon>Schizophyllaceae</taxon>
        <taxon>Schizophyllum</taxon>
    </lineage>
</organism>
<comment type="caution">
    <text evidence="2">The sequence shown here is derived from an EMBL/GenBank/DDBJ whole genome shotgun (WGS) entry which is preliminary data.</text>
</comment>
<feature type="compositionally biased region" description="Polar residues" evidence="1">
    <location>
        <begin position="37"/>
        <end position="48"/>
    </location>
</feature>
<dbReference type="AlphaFoldDB" id="A0A550BYS1"/>
<feature type="non-terminal residue" evidence="2">
    <location>
        <position position="1"/>
    </location>
</feature>
<dbReference type="Proteomes" id="UP000320762">
    <property type="component" value="Unassembled WGS sequence"/>
</dbReference>
<keyword evidence="3" id="KW-1185">Reference proteome</keyword>
<gene>
    <name evidence="2" type="ORF">BD626DRAFT_514210</name>
</gene>
<dbReference type="EMBL" id="VDMD01000044">
    <property type="protein sequence ID" value="TRM57687.1"/>
    <property type="molecule type" value="Genomic_DNA"/>
</dbReference>
<accession>A0A550BYS1</accession>
<reference evidence="2 3" key="1">
    <citation type="journal article" date="2019" name="New Phytol.">
        <title>Comparative genomics reveals unique wood-decay strategies and fruiting body development in the Schizophyllaceae.</title>
        <authorList>
            <person name="Almasi E."/>
            <person name="Sahu N."/>
            <person name="Krizsan K."/>
            <person name="Balint B."/>
            <person name="Kovacs G.M."/>
            <person name="Kiss B."/>
            <person name="Cseklye J."/>
            <person name="Drula E."/>
            <person name="Henrissat B."/>
            <person name="Nagy I."/>
            <person name="Chovatia M."/>
            <person name="Adam C."/>
            <person name="LaButti K."/>
            <person name="Lipzen A."/>
            <person name="Riley R."/>
            <person name="Grigoriev I.V."/>
            <person name="Nagy L.G."/>
        </authorList>
    </citation>
    <scope>NUCLEOTIDE SEQUENCE [LARGE SCALE GENOMIC DNA]</scope>
    <source>
        <strain evidence="2 3">NL-1724</strain>
    </source>
</reference>
<sequence length="76" mass="8253">HPRRPSVCEPVARVYASPSRRSFTSCIARRALVASPVQHTATSGSTRPPQAAHGHLRQHSASSSSGRRIVHQPHRA</sequence>